<accession>A0A449IL68</accession>
<evidence type="ECO:0000313" key="2">
    <source>
        <dbReference type="Proteomes" id="UP000330809"/>
    </source>
</evidence>
<name>A0A449IL68_PSEFR</name>
<dbReference type="Proteomes" id="UP000330809">
    <property type="component" value="Unassembled WGS sequence"/>
</dbReference>
<reference evidence="1 2" key="1">
    <citation type="submission" date="2019-02" db="EMBL/GenBank/DDBJ databases">
        <authorList>
            <consortium name="Pathogen Informatics"/>
        </authorList>
    </citation>
    <scope>NUCLEOTIDE SEQUENCE [LARGE SCALE GENOMIC DNA]</scope>
    <source>
        <strain evidence="1 2">3012STDY7103891</strain>
    </source>
</reference>
<proteinExistence type="predicted"/>
<gene>
    <name evidence="1" type="ORF">NCTC10754_02772</name>
</gene>
<protein>
    <submittedName>
        <fullName evidence="1">Uncharacterized protein</fullName>
    </submittedName>
</protein>
<organism evidence="1 2">
    <name type="scientific">Pseudomonas fragi</name>
    <dbReference type="NCBI Taxonomy" id="296"/>
    <lineage>
        <taxon>Bacteria</taxon>
        <taxon>Pseudomonadati</taxon>
        <taxon>Pseudomonadota</taxon>
        <taxon>Gammaproteobacteria</taxon>
        <taxon>Pseudomonadales</taxon>
        <taxon>Pseudomonadaceae</taxon>
        <taxon>Pseudomonas</taxon>
    </lineage>
</organism>
<dbReference type="AlphaFoldDB" id="A0A449IL68"/>
<sequence length="106" mass="11605">MPSGFILSPHGTPMFPNAERYNHSTEYANKLVDRIGQTPAWIALRLGVTEKRMRYILAGSRTIKGDTTEILMSYAEQFCLECLAAEAKAAKDRARSKAAASPASDA</sequence>
<dbReference type="EMBL" id="CAACYJ010000035">
    <property type="protein sequence ID" value="VFB20159.1"/>
    <property type="molecule type" value="Genomic_DNA"/>
</dbReference>
<evidence type="ECO:0000313" key="1">
    <source>
        <dbReference type="EMBL" id="VFB20159.1"/>
    </source>
</evidence>